<keyword evidence="4 6" id="KW-1133">Transmembrane helix</keyword>
<feature type="transmembrane region" description="Helical" evidence="6">
    <location>
        <begin position="240"/>
        <end position="262"/>
    </location>
</feature>
<dbReference type="PANTHER" id="PTHR43124">
    <property type="entry name" value="PURINE EFFLUX PUMP PBUE"/>
    <property type="match status" value="1"/>
</dbReference>
<dbReference type="InterPro" id="IPR050189">
    <property type="entry name" value="MFS_Efflux_Transporters"/>
</dbReference>
<name>A0A381SPB1_9ZZZZ</name>
<proteinExistence type="predicted"/>
<feature type="transmembrane region" description="Helical" evidence="6">
    <location>
        <begin position="133"/>
        <end position="156"/>
    </location>
</feature>
<feature type="transmembrane region" description="Helical" evidence="6">
    <location>
        <begin position="48"/>
        <end position="70"/>
    </location>
</feature>
<keyword evidence="5 6" id="KW-0472">Membrane</keyword>
<evidence type="ECO:0000256" key="6">
    <source>
        <dbReference type="SAM" id="Phobius"/>
    </source>
</evidence>
<dbReference type="Pfam" id="PF07690">
    <property type="entry name" value="MFS_1"/>
    <property type="match status" value="1"/>
</dbReference>
<dbReference type="Gene3D" id="1.20.1250.20">
    <property type="entry name" value="MFS general substrate transporter like domains"/>
    <property type="match status" value="2"/>
</dbReference>
<accession>A0A381SPB1</accession>
<feature type="transmembrane region" description="Helical" evidence="6">
    <location>
        <begin position="79"/>
        <end position="97"/>
    </location>
</feature>
<reference evidence="7" key="1">
    <citation type="submission" date="2018-05" db="EMBL/GenBank/DDBJ databases">
        <authorList>
            <person name="Lanie J.A."/>
            <person name="Ng W.-L."/>
            <person name="Kazmierczak K.M."/>
            <person name="Andrzejewski T.M."/>
            <person name="Davidsen T.M."/>
            <person name="Wayne K.J."/>
            <person name="Tettelin H."/>
            <person name="Glass J.I."/>
            <person name="Rusch D."/>
            <person name="Podicherti R."/>
            <person name="Tsui H.-C.T."/>
            <person name="Winkler M.E."/>
        </authorList>
    </citation>
    <scope>NUCLEOTIDE SEQUENCE</scope>
</reference>
<feature type="transmembrane region" description="Helical" evidence="6">
    <location>
        <begin position="162"/>
        <end position="183"/>
    </location>
</feature>
<dbReference type="GO" id="GO:0022857">
    <property type="term" value="F:transmembrane transporter activity"/>
    <property type="evidence" value="ECO:0007669"/>
    <property type="project" value="InterPro"/>
</dbReference>
<dbReference type="InterPro" id="IPR011701">
    <property type="entry name" value="MFS"/>
</dbReference>
<dbReference type="EMBL" id="UINC01003380">
    <property type="protein sequence ID" value="SVA05826.1"/>
    <property type="molecule type" value="Genomic_DNA"/>
</dbReference>
<feature type="transmembrane region" description="Helical" evidence="6">
    <location>
        <begin position="294"/>
        <end position="313"/>
    </location>
</feature>
<gene>
    <name evidence="7" type="ORF">METZ01_LOCUS58680</name>
</gene>
<evidence type="ECO:0008006" key="8">
    <source>
        <dbReference type="Google" id="ProtNLM"/>
    </source>
</evidence>
<evidence type="ECO:0000256" key="3">
    <source>
        <dbReference type="ARBA" id="ARBA00022692"/>
    </source>
</evidence>
<protein>
    <recommendedName>
        <fullName evidence="8">Major facilitator superfamily (MFS) profile domain-containing protein</fullName>
    </recommendedName>
</protein>
<evidence type="ECO:0000256" key="4">
    <source>
        <dbReference type="ARBA" id="ARBA00022989"/>
    </source>
</evidence>
<keyword evidence="2" id="KW-1003">Cell membrane</keyword>
<evidence type="ECO:0000256" key="1">
    <source>
        <dbReference type="ARBA" id="ARBA00004651"/>
    </source>
</evidence>
<feature type="transmembrane region" description="Helical" evidence="6">
    <location>
        <begin position="103"/>
        <end position="124"/>
    </location>
</feature>
<dbReference type="AlphaFoldDB" id="A0A381SPB1"/>
<evidence type="ECO:0000256" key="5">
    <source>
        <dbReference type="ARBA" id="ARBA00023136"/>
    </source>
</evidence>
<sequence>MSSTAFSKNILSNFGLAILASAGLMYANISPAIVSAFAQNPNFTGESSGYLISINMYGTAFGALAMSFFVDRLNWRRTATWLLTFLILFDLISIAFGDPNYLYAIRFSHGLMSGSLVALAYAAIARRANPEKILALAIMLQLFFGGILILLLTPLIQAYGPTIIWLCLIVFYLIAFLFTPLLSNYTVNKNIAQIEANYASASRTLIAITLVAYFLFQSGQFAVFSYVIELGLTHEFDSEFTSRAVAMGLWVGGPAALFVTWWSIRTGRLLPIVIASSLQIISIAILLLPYQSLFLAGNIGFGIFFSIAHPYILGVASELDNTGRIAALAAFAGSLGLATGPGVGAVLVGESNYDRVALFAILILTLSLILIILPGYFLDAKSRTERVNWT</sequence>
<feature type="transmembrane region" description="Helical" evidence="6">
    <location>
        <begin position="269"/>
        <end position="288"/>
    </location>
</feature>
<organism evidence="7">
    <name type="scientific">marine metagenome</name>
    <dbReference type="NCBI Taxonomy" id="408172"/>
    <lineage>
        <taxon>unclassified sequences</taxon>
        <taxon>metagenomes</taxon>
        <taxon>ecological metagenomes</taxon>
    </lineage>
</organism>
<keyword evidence="3 6" id="KW-0812">Transmembrane</keyword>
<evidence type="ECO:0000313" key="7">
    <source>
        <dbReference type="EMBL" id="SVA05826.1"/>
    </source>
</evidence>
<evidence type="ECO:0000256" key="2">
    <source>
        <dbReference type="ARBA" id="ARBA00022475"/>
    </source>
</evidence>
<dbReference type="PANTHER" id="PTHR43124:SF10">
    <property type="entry name" value="PURINE EFFLUX PUMP PBUE"/>
    <property type="match status" value="1"/>
</dbReference>
<comment type="subcellular location">
    <subcellularLocation>
        <location evidence="1">Cell membrane</location>
        <topology evidence="1">Multi-pass membrane protein</topology>
    </subcellularLocation>
</comment>
<dbReference type="GO" id="GO:0005886">
    <property type="term" value="C:plasma membrane"/>
    <property type="evidence" value="ECO:0007669"/>
    <property type="project" value="UniProtKB-SubCell"/>
</dbReference>
<dbReference type="InterPro" id="IPR036259">
    <property type="entry name" value="MFS_trans_sf"/>
</dbReference>
<feature type="transmembrane region" description="Helical" evidence="6">
    <location>
        <begin position="204"/>
        <end position="228"/>
    </location>
</feature>
<dbReference type="SUPFAM" id="SSF103473">
    <property type="entry name" value="MFS general substrate transporter"/>
    <property type="match status" value="1"/>
</dbReference>
<feature type="transmembrane region" description="Helical" evidence="6">
    <location>
        <begin position="325"/>
        <end position="349"/>
    </location>
</feature>
<feature type="transmembrane region" description="Helical" evidence="6">
    <location>
        <begin position="355"/>
        <end position="378"/>
    </location>
</feature>